<dbReference type="PATRIC" id="fig|1297742.4.peg.4854"/>
<keyword evidence="2" id="KW-1185">Reference proteome</keyword>
<accession>A0A0H4X2L1</accession>
<reference evidence="1 2" key="1">
    <citation type="journal article" date="2016" name="PLoS ONE">
        <title>Complete Genome Sequence and Comparative Genomics of a Novel Myxobacterium Myxococcus hansupus.</title>
        <authorList>
            <person name="Sharma G."/>
            <person name="Narwani T."/>
            <person name="Subramanian S."/>
        </authorList>
    </citation>
    <scope>NUCLEOTIDE SEQUENCE [LARGE SCALE GENOMIC DNA]</scope>
    <source>
        <strain evidence="2">mixupus</strain>
    </source>
</reference>
<gene>
    <name evidence="1" type="ORF">A176_004807</name>
</gene>
<protein>
    <submittedName>
        <fullName evidence="1">Uncharacterized protein</fullName>
    </submittedName>
</protein>
<evidence type="ECO:0000313" key="2">
    <source>
        <dbReference type="Proteomes" id="UP000009026"/>
    </source>
</evidence>
<organism evidence="1 2">
    <name type="scientific">Pseudomyxococcus hansupus</name>
    <dbReference type="NCBI Taxonomy" id="1297742"/>
    <lineage>
        <taxon>Bacteria</taxon>
        <taxon>Pseudomonadati</taxon>
        <taxon>Myxococcota</taxon>
        <taxon>Myxococcia</taxon>
        <taxon>Myxococcales</taxon>
        <taxon>Cystobacterineae</taxon>
        <taxon>Myxococcaceae</taxon>
        <taxon>Pseudomyxococcus</taxon>
    </lineage>
</organism>
<proteinExistence type="predicted"/>
<dbReference type="Proteomes" id="UP000009026">
    <property type="component" value="Chromosome"/>
</dbReference>
<evidence type="ECO:0000313" key="1">
    <source>
        <dbReference type="EMBL" id="AKQ67895.1"/>
    </source>
</evidence>
<dbReference type="AlphaFoldDB" id="A0A0H4X2L1"/>
<name>A0A0H4X2L1_9BACT</name>
<dbReference type="EMBL" id="CP012109">
    <property type="protein sequence ID" value="AKQ67895.1"/>
    <property type="molecule type" value="Genomic_DNA"/>
</dbReference>
<dbReference type="KEGG" id="mym:A176_004807"/>
<sequence length="376" mass="40951">MAYQRPGDTFRIVCELPCPIEETYLFARYAGFLAVKDDLVALTGVDVPERMVPVDIHLASDSLCGNPGPLAGASFMNWTGLEPGPGANVCLWDLEASLPTAPHVPRPLTVANALARENQVLLAHEYAHVVFFLRQELSHEWFVRAVSYRVGGQTESLCDSMNALHAPTAWNLCQQNGLDYPQLAESMRRIDALWTSGQGVEELFANVPKTTSVYQLRRILDSLAGSDTFEALVGAGELRPNQCGDAGRFTPSGGTLSLYGGRVEWTLPVGAVTAPLQVEPGSWRTGKVVPEAWNAFMWAHNYAFLPSGFAFQRDVRLTVRYEPSLMPEGADASTLTLYWLPVSTPAQAVPGAEVDTVANTVSATVSRLGRYVIAPR</sequence>